<proteinExistence type="predicted"/>
<gene>
    <name evidence="2" type="ORF">SAMN02745189_02316</name>
</gene>
<sequence length="72" mass="8140">MKATFKVPKTKKGWISLGLVIFTLLIGIWPIIHLFNQEILIFGMPLLMFWSIIIIIVTTSVMVIINKIGGVE</sequence>
<dbReference type="OrthoDB" id="2706710at2"/>
<feature type="transmembrane region" description="Helical" evidence="1">
    <location>
        <begin position="39"/>
        <end position="65"/>
    </location>
</feature>
<accession>A0A1M7JIL1</accession>
<keyword evidence="3" id="KW-1185">Reference proteome</keyword>
<dbReference type="Proteomes" id="UP000184206">
    <property type="component" value="Unassembled WGS sequence"/>
</dbReference>
<dbReference type="EMBL" id="FRCF01000013">
    <property type="protein sequence ID" value="SHM52939.1"/>
    <property type="molecule type" value="Genomic_DNA"/>
</dbReference>
<protein>
    <recommendedName>
        <fullName evidence="4">DUF3311 domain-containing protein</fullName>
    </recommendedName>
</protein>
<name>A0A1M7JIL1_9BACL</name>
<dbReference type="AlphaFoldDB" id="A0A1M7JIL1"/>
<keyword evidence="1" id="KW-1133">Transmembrane helix</keyword>
<dbReference type="STRING" id="1123231.SAMN02745189_02316"/>
<evidence type="ECO:0000313" key="3">
    <source>
        <dbReference type="Proteomes" id="UP000184206"/>
    </source>
</evidence>
<keyword evidence="1" id="KW-0472">Membrane</keyword>
<reference evidence="2 3" key="1">
    <citation type="submission" date="2016-11" db="EMBL/GenBank/DDBJ databases">
        <authorList>
            <person name="Jaros S."/>
            <person name="Januszkiewicz K."/>
            <person name="Wedrychowicz H."/>
        </authorList>
    </citation>
    <scope>NUCLEOTIDE SEQUENCE [LARGE SCALE GENOMIC DNA]</scope>
    <source>
        <strain evidence="2 3">DSM 16010</strain>
    </source>
</reference>
<evidence type="ECO:0000313" key="2">
    <source>
        <dbReference type="EMBL" id="SHM52939.1"/>
    </source>
</evidence>
<evidence type="ECO:0000256" key="1">
    <source>
        <dbReference type="SAM" id="Phobius"/>
    </source>
</evidence>
<evidence type="ECO:0008006" key="4">
    <source>
        <dbReference type="Google" id="ProtNLM"/>
    </source>
</evidence>
<keyword evidence="1" id="KW-0812">Transmembrane</keyword>
<feature type="transmembrane region" description="Helical" evidence="1">
    <location>
        <begin position="12"/>
        <end position="33"/>
    </location>
</feature>
<organism evidence="2 3">
    <name type="scientific">Lacicoccus alkaliphilus DSM 16010</name>
    <dbReference type="NCBI Taxonomy" id="1123231"/>
    <lineage>
        <taxon>Bacteria</taxon>
        <taxon>Bacillati</taxon>
        <taxon>Bacillota</taxon>
        <taxon>Bacilli</taxon>
        <taxon>Bacillales</taxon>
        <taxon>Salinicoccaceae</taxon>
        <taxon>Lacicoccus</taxon>
    </lineage>
</organism>